<reference evidence="1 2" key="1">
    <citation type="submission" date="2024-02" db="EMBL/GenBank/DDBJ databases">
        <authorList>
            <person name="Vignale AGUSTIN F."/>
            <person name="Sosa J E."/>
            <person name="Modenutti C."/>
        </authorList>
    </citation>
    <scope>NUCLEOTIDE SEQUENCE [LARGE SCALE GENOMIC DNA]</scope>
</reference>
<dbReference type="Proteomes" id="UP001642360">
    <property type="component" value="Unassembled WGS sequence"/>
</dbReference>
<sequence>MTEGTGLKSGDDRGVGGNASHGLGNTLTIGLGDSAGATEGLGNAFNAYDEGAEGDLGSTSYSLGFLDEDRAHGGHEAMMSVAVGDATCSTKAMMAHAVGDVKATQAGGDAKGRKNIGGDTKRRKGMGEALAGAGARSDDASQAQKLHQVTQKGAGHWLVLGAWVRTGRHLKQVVWAMPWSWYTDSL</sequence>
<keyword evidence="2" id="KW-1185">Reference proteome</keyword>
<name>A0ABC8UED2_9AQUA</name>
<comment type="caution">
    <text evidence="1">The sequence shown here is derived from an EMBL/GenBank/DDBJ whole genome shotgun (WGS) entry which is preliminary data.</text>
</comment>
<dbReference type="AlphaFoldDB" id="A0ABC8UED2"/>
<evidence type="ECO:0000313" key="2">
    <source>
        <dbReference type="Proteomes" id="UP001642360"/>
    </source>
</evidence>
<gene>
    <name evidence="1" type="ORF">ILEXP_LOCUS48773</name>
</gene>
<evidence type="ECO:0000313" key="1">
    <source>
        <dbReference type="EMBL" id="CAK9178845.1"/>
    </source>
</evidence>
<proteinExistence type="predicted"/>
<accession>A0ABC8UED2</accession>
<organism evidence="1 2">
    <name type="scientific">Ilex paraguariensis</name>
    <name type="common">yerba mate</name>
    <dbReference type="NCBI Taxonomy" id="185542"/>
    <lineage>
        <taxon>Eukaryota</taxon>
        <taxon>Viridiplantae</taxon>
        <taxon>Streptophyta</taxon>
        <taxon>Embryophyta</taxon>
        <taxon>Tracheophyta</taxon>
        <taxon>Spermatophyta</taxon>
        <taxon>Magnoliopsida</taxon>
        <taxon>eudicotyledons</taxon>
        <taxon>Gunneridae</taxon>
        <taxon>Pentapetalae</taxon>
        <taxon>asterids</taxon>
        <taxon>campanulids</taxon>
        <taxon>Aquifoliales</taxon>
        <taxon>Aquifoliaceae</taxon>
        <taxon>Ilex</taxon>
    </lineage>
</organism>
<dbReference type="EMBL" id="CAUOFW020007336">
    <property type="protein sequence ID" value="CAK9178845.1"/>
    <property type="molecule type" value="Genomic_DNA"/>
</dbReference>
<protein>
    <submittedName>
        <fullName evidence="1">Uncharacterized protein</fullName>
    </submittedName>
</protein>